<evidence type="ECO:0000259" key="2">
    <source>
        <dbReference type="Pfam" id="PF13007"/>
    </source>
</evidence>
<evidence type="ECO:0000313" key="3">
    <source>
        <dbReference type="EMBL" id="MFC4197621.1"/>
    </source>
</evidence>
<name>A0ABV8NLD5_9SPHI</name>
<keyword evidence="4" id="KW-1185">Reference proteome</keyword>
<dbReference type="RefSeq" id="WP_378961237.1">
    <property type="nucleotide sequence ID" value="NZ_JBHRXC010000016.1"/>
</dbReference>
<proteinExistence type="predicted"/>
<feature type="domain" description="Transposase TnpC homeodomain" evidence="2">
    <location>
        <begin position="36"/>
        <end position="108"/>
    </location>
</feature>
<gene>
    <name evidence="3" type="ORF">ACFOUY_13030</name>
</gene>
<keyword evidence="1" id="KW-0175">Coiled coil</keyword>
<dbReference type="EMBL" id="JBHSBY010000123">
    <property type="protein sequence ID" value="MFC4197621.1"/>
    <property type="molecule type" value="Genomic_DNA"/>
</dbReference>
<sequence>MQPTEQIDYKELYEQARQDNILIREDLKQLRAMNEQLLHRVEQLLKLSFGSKSERYLGREETPGQLRLGLTEEVTIEVTVPEPSKAIANKPQQSEKQKKKHFVIPENLVDEVQEIHPDNIPQGSKCTGSEITYRLKCNPARLSAKKIIRYKYLLPTPAGAMSLS</sequence>
<dbReference type="Proteomes" id="UP001595792">
    <property type="component" value="Unassembled WGS sequence"/>
</dbReference>
<dbReference type="InterPro" id="IPR024463">
    <property type="entry name" value="Transposase_TnpC_homeodom"/>
</dbReference>
<protein>
    <recommendedName>
        <fullName evidence="2">Transposase TnpC homeodomain domain-containing protein</fullName>
    </recommendedName>
</protein>
<accession>A0ABV8NLD5</accession>
<evidence type="ECO:0000313" key="4">
    <source>
        <dbReference type="Proteomes" id="UP001595792"/>
    </source>
</evidence>
<reference evidence="4" key="1">
    <citation type="journal article" date="2019" name="Int. J. Syst. Evol. Microbiol.">
        <title>The Global Catalogue of Microorganisms (GCM) 10K type strain sequencing project: providing services to taxonomists for standard genome sequencing and annotation.</title>
        <authorList>
            <consortium name="The Broad Institute Genomics Platform"/>
            <consortium name="The Broad Institute Genome Sequencing Center for Infectious Disease"/>
            <person name="Wu L."/>
            <person name="Ma J."/>
        </authorList>
    </citation>
    <scope>NUCLEOTIDE SEQUENCE [LARGE SCALE GENOMIC DNA]</scope>
    <source>
        <strain evidence="4">CCM 8689</strain>
    </source>
</reference>
<feature type="coiled-coil region" evidence="1">
    <location>
        <begin position="13"/>
        <end position="47"/>
    </location>
</feature>
<comment type="caution">
    <text evidence="3">The sequence shown here is derived from an EMBL/GenBank/DDBJ whole genome shotgun (WGS) entry which is preliminary data.</text>
</comment>
<dbReference type="Pfam" id="PF13007">
    <property type="entry name" value="LZ_Tnp_IS66"/>
    <property type="match status" value="1"/>
</dbReference>
<evidence type="ECO:0000256" key="1">
    <source>
        <dbReference type="SAM" id="Coils"/>
    </source>
</evidence>
<organism evidence="3 4">
    <name type="scientific">Pedobacter jamesrossensis</name>
    <dbReference type="NCBI Taxonomy" id="1908238"/>
    <lineage>
        <taxon>Bacteria</taxon>
        <taxon>Pseudomonadati</taxon>
        <taxon>Bacteroidota</taxon>
        <taxon>Sphingobacteriia</taxon>
        <taxon>Sphingobacteriales</taxon>
        <taxon>Sphingobacteriaceae</taxon>
        <taxon>Pedobacter</taxon>
    </lineage>
</organism>